<organism evidence="1 2">
    <name type="scientific">Endozoicomonas gorgoniicola</name>
    <dbReference type="NCBI Taxonomy" id="1234144"/>
    <lineage>
        <taxon>Bacteria</taxon>
        <taxon>Pseudomonadati</taxon>
        <taxon>Pseudomonadota</taxon>
        <taxon>Gammaproteobacteria</taxon>
        <taxon>Oceanospirillales</taxon>
        <taxon>Endozoicomonadaceae</taxon>
        <taxon>Endozoicomonas</taxon>
    </lineage>
</organism>
<keyword evidence="2" id="KW-1185">Reference proteome</keyword>
<dbReference type="RefSeq" id="WP_262568435.1">
    <property type="nucleotide sequence ID" value="NZ_JAPFCC010000001.1"/>
</dbReference>
<evidence type="ECO:0000313" key="2">
    <source>
        <dbReference type="Proteomes" id="UP001209854"/>
    </source>
</evidence>
<dbReference type="Proteomes" id="UP001209854">
    <property type="component" value="Unassembled WGS sequence"/>
</dbReference>
<comment type="caution">
    <text evidence="1">The sequence shown here is derived from an EMBL/GenBank/DDBJ whole genome shotgun (WGS) entry which is preliminary data.</text>
</comment>
<reference evidence="1 2" key="1">
    <citation type="submission" date="2022-10" db="EMBL/GenBank/DDBJ databases">
        <title>High-quality genome sequences of two octocoral-associated bacteria, Endozoicomonas euniceicola EF212 and Endozoicomonas gorgoniicola PS125.</title>
        <authorList>
            <person name="Chiou Y.-J."/>
            <person name="Chen Y.-H."/>
        </authorList>
    </citation>
    <scope>NUCLEOTIDE SEQUENCE [LARGE SCALE GENOMIC DNA]</scope>
    <source>
        <strain evidence="1 2">PS125</strain>
    </source>
</reference>
<gene>
    <name evidence="1" type="ORF">NX722_13470</name>
</gene>
<dbReference type="EMBL" id="JAPFCC010000001">
    <property type="protein sequence ID" value="MCW7553617.1"/>
    <property type="molecule type" value="Genomic_DNA"/>
</dbReference>
<protein>
    <submittedName>
        <fullName evidence="1">Uncharacterized protein</fullName>
    </submittedName>
</protein>
<accession>A0ABT3MW55</accession>
<name>A0ABT3MW55_9GAMM</name>
<sequence>MEVLIDGVAYVPKNEVPELTDDRLKKCLAELTSIQRFPECSNKHRAWAWDAMNAIAPDIAELSSNDPQAAFELFNED</sequence>
<evidence type="ECO:0000313" key="1">
    <source>
        <dbReference type="EMBL" id="MCW7553617.1"/>
    </source>
</evidence>
<proteinExistence type="predicted"/>